<evidence type="ECO:0000313" key="1">
    <source>
        <dbReference type="EMBL" id="AKU94128.1"/>
    </source>
</evidence>
<dbReference type="RefSeq" id="WP_146645776.1">
    <property type="nucleotide sequence ID" value="NZ_CP012333.1"/>
</dbReference>
<evidence type="ECO:0000313" key="2">
    <source>
        <dbReference type="Proteomes" id="UP000064967"/>
    </source>
</evidence>
<name>A0A0K1PKR5_9BACT</name>
<proteinExistence type="predicted"/>
<gene>
    <name evidence="1" type="ORF">AKJ09_00792</name>
</gene>
<dbReference type="Proteomes" id="UP000064967">
    <property type="component" value="Chromosome"/>
</dbReference>
<dbReference type="KEGG" id="llu:AKJ09_00792"/>
<dbReference type="AlphaFoldDB" id="A0A0K1PKR5"/>
<protein>
    <submittedName>
        <fullName evidence="1">Uncharacterized protein</fullName>
    </submittedName>
</protein>
<keyword evidence="2" id="KW-1185">Reference proteome</keyword>
<dbReference type="EMBL" id="CP012333">
    <property type="protein sequence ID" value="AKU94128.1"/>
    <property type="molecule type" value="Genomic_DNA"/>
</dbReference>
<dbReference type="OrthoDB" id="21421at2"/>
<reference evidence="1 2" key="1">
    <citation type="submission" date="2015-08" db="EMBL/GenBank/DDBJ databases">
        <authorList>
            <person name="Babu N.S."/>
            <person name="Beckwith C.J."/>
            <person name="Beseler K.G."/>
            <person name="Brison A."/>
            <person name="Carone J.V."/>
            <person name="Caskin T.P."/>
            <person name="Diamond M."/>
            <person name="Durham M.E."/>
            <person name="Foxe J.M."/>
            <person name="Go M."/>
            <person name="Henderson B.A."/>
            <person name="Jones I.B."/>
            <person name="McGettigan J.A."/>
            <person name="Micheletti S.J."/>
            <person name="Nasrallah M.E."/>
            <person name="Ortiz D."/>
            <person name="Piller C.R."/>
            <person name="Privatt S.R."/>
            <person name="Schneider S.L."/>
            <person name="Sharp S."/>
            <person name="Smith T.C."/>
            <person name="Stanton J.D."/>
            <person name="Ullery H.E."/>
            <person name="Wilson R.J."/>
            <person name="Serrano M.G."/>
            <person name="Buck G."/>
            <person name="Lee V."/>
            <person name="Wang Y."/>
            <person name="Carvalho R."/>
            <person name="Voegtly L."/>
            <person name="Shi R."/>
            <person name="Duckworth R."/>
            <person name="Johnson A."/>
            <person name="Loviza R."/>
            <person name="Walstead R."/>
            <person name="Shah Z."/>
            <person name="Kiflezghi M."/>
            <person name="Wade K."/>
            <person name="Ball S.L."/>
            <person name="Bradley K.W."/>
            <person name="Asai D.J."/>
            <person name="Bowman C.A."/>
            <person name="Russell D.A."/>
            <person name="Pope W.H."/>
            <person name="Jacobs-Sera D."/>
            <person name="Hendrix R.W."/>
            <person name="Hatfull G.F."/>
        </authorList>
    </citation>
    <scope>NUCLEOTIDE SEQUENCE [LARGE SCALE GENOMIC DNA]</scope>
    <source>
        <strain evidence="1 2">DSM 27648</strain>
    </source>
</reference>
<organism evidence="1 2">
    <name type="scientific">Labilithrix luteola</name>
    <dbReference type="NCBI Taxonomy" id="1391654"/>
    <lineage>
        <taxon>Bacteria</taxon>
        <taxon>Pseudomonadati</taxon>
        <taxon>Myxococcota</taxon>
        <taxon>Polyangia</taxon>
        <taxon>Polyangiales</taxon>
        <taxon>Labilitrichaceae</taxon>
        <taxon>Labilithrix</taxon>
    </lineage>
</organism>
<accession>A0A0K1PKR5</accession>
<sequence>MAHDHHFLSRLDRVTEAQVECALSLYRDEKLVRFILERANTPTNGRIAISLDRDEGPFIVLASDGHFVTCLGRGMFPTGHPVLSKAWLDRAIADWATYRAGLARGAERRAGQEGGLFHAVRRRAHTFSREDFKALRVVAEFVGSAWSAFQYRRNFA</sequence>